<dbReference type="NCBIfam" id="TIGR00275">
    <property type="entry name" value="aminoacetone oxidase family FAD-binding enzyme"/>
    <property type="match status" value="1"/>
</dbReference>
<dbReference type="SUPFAM" id="SSF51905">
    <property type="entry name" value="FAD/NAD(P)-binding domain"/>
    <property type="match status" value="1"/>
</dbReference>
<dbReference type="PANTHER" id="PTHR42887">
    <property type="entry name" value="OS12G0638800 PROTEIN"/>
    <property type="match status" value="1"/>
</dbReference>
<sequence length="412" mass="43588">MSQPAPLPPQHVAIIGGGPAGLMAAEVLSQAGIRVDLYDAMPSVGRKFLLAGVGGMNITHSEAYPAFLARYAARAPHIAPLLRGFDAPTLCAWIHGLGIETFVGSSGRVFPTDMKAAPLLRAWLKRLRDGGVVIHTRHRWLGWNPDGSLRIANPDGEQAINPDALLLALGGGSWARLGSDGAWMQPLEQRGIALAPLRPSNCGFEVAAWSELMRSKFAGAPLKNIAIGLNDDVPRLGECVMTATGVEGSLIYALSAPIRDAIEQQGSATVHLDLLPGRPVDKIHAALSKPRGSRSMAKHLHSQLGLDGVKAALLRELAPSESFADPLALAHAIKALPLTLVKTRPLDEAISSAGGVTFEAMDEQLMLKALPGVFCAGEMLDWEAPTGGYLLTACFASGRAAGMGMVQWLRSR</sequence>
<evidence type="ECO:0000256" key="2">
    <source>
        <dbReference type="ARBA" id="ARBA00022630"/>
    </source>
</evidence>
<keyword evidence="2" id="KW-0285">Flavoprotein</keyword>
<feature type="domain" description="RsdA/BaiN/AoA(So)-like Rossmann fold-like" evidence="4">
    <location>
        <begin position="11"/>
        <end position="403"/>
    </location>
</feature>
<dbReference type="EMBL" id="JACMYG010000014">
    <property type="protein sequence ID" value="MBC2691167.1"/>
    <property type="molecule type" value="Genomic_DNA"/>
</dbReference>
<evidence type="ECO:0000313" key="6">
    <source>
        <dbReference type="EMBL" id="MBC2691167.1"/>
    </source>
</evidence>
<dbReference type="Gene3D" id="1.10.8.260">
    <property type="entry name" value="HI0933 insert domain-like"/>
    <property type="match status" value="1"/>
</dbReference>
<comment type="cofactor">
    <cofactor evidence="1">
        <name>FAD</name>
        <dbReference type="ChEBI" id="CHEBI:57692"/>
    </cofactor>
</comment>
<organism evidence="6 7">
    <name type="scientific">Pseudomonas kielensis</name>
    <dbReference type="NCBI Taxonomy" id="2762577"/>
    <lineage>
        <taxon>Bacteria</taxon>
        <taxon>Pseudomonadati</taxon>
        <taxon>Pseudomonadota</taxon>
        <taxon>Gammaproteobacteria</taxon>
        <taxon>Pseudomonadales</taxon>
        <taxon>Pseudomonadaceae</taxon>
        <taxon>Pseudomonas</taxon>
    </lineage>
</organism>
<dbReference type="AlphaFoldDB" id="A0A7X1GET6"/>
<gene>
    <name evidence="6" type="ORF">H7995_15325</name>
</gene>
<proteinExistence type="predicted"/>
<dbReference type="SUPFAM" id="SSF160996">
    <property type="entry name" value="HI0933 insert domain-like"/>
    <property type="match status" value="1"/>
</dbReference>
<dbReference type="Gene3D" id="2.40.30.10">
    <property type="entry name" value="Translation factors"/>
    <property type="match status" value="1"/>
</dbReference>
<reference evidence="6 7" key="1">
    <citation type="submission" date="2020-08" db="EMBL/GenBank/DDBJ databases">
        <title>Pseudomonas sp. nov.</title>
        <authorList>
            <person name="Gieschler S."/>
            <person name="Fiedler G."/>
            <person name="Brinks E."/>
            <person name="Boehnlein C."/>
            <person name="Franz C.M.A.P."/>
            <person name="Kabisch J."/>
        </authorList>
    </citation>
    <scope>NUCLEOTIDE SEQUENCE [LARGE SCALE GENOMIC DNA]</scope>
    <source>
        <strain evidence="6 7">MBT-1</strain>
    </source>
</reference>
<feature type="domain" description="RsdA/BaiN/AoA(So)-like insert" evidence="5">
    <location>
        <begin position="198"/>
        <end position="351"/>
    </location>
</feature>
<dbReference type="InterPro" id="IPR022460">
    <property type="entry name" value="Flavoprotein_PP4765"/>
</dbReference>
<dbReference type="Pfam" id="PF22780">
    <property type="entry name" value="HI0933_like_1st"/>
    <property type="match status" value="1"/>
</dbReference>
<dbReference type="Pfam" id="PF03486">
    <property type="entry name" value="HI0933_like"/>
    <property type="match status" value="1"/>
</dbReference>
<dbReference type="InterPro" id="IPR036188">
    <property type="entry name" value="FAD/NAD-bd_sf"/>
</dbReference>
<dbReference type="RefSeq" id="WP_182342434.1">
    <property type="nucleotide sequence ID" value="NZ_CP090311.1"/>
</dbReference>
<evidence type="ECO:0000256" key="3">
    <source>
        <dbReference type="ARBA" id="ARBA00022827"/>
    </source>
</evidence>
<evidence type="ECO:0000313" key="7">
    <source>
        <dbReference type="Proteomes" id="UP000526003"/>
    </source>
</evidence>
<evidence type="ECO:0000259" key="4">
    <source>
        <dbReference type="Pfam" id="PF03486"/>
    </source>
</evidence>
<dbReference type="InterPro" id="IPR004792">
    <property type="entry name" value="BaiN-like"/>
</dbReference>
<dbReference type="NCBIfam" id="TIGR03862">
    <property type="entry name" value="flavo_PP4765"/>
    <property type="match status" value="1"/>
</dbReference>
<evidence type="ECO:0000256" key="1">
    <source>
        <dbReference type="ARBA" id="ARBA00001974"/>
    </source>
</evidence>
<dbReference type="InterPro" id="IPR055178">
    <property type="entry name" value="RsdA/BaiN/AoA(So)-like_dom"/>
</dbReference>
<keyword evidence="7" id="KW-1185">Reference proteome</keyword>
<name>A0A7X1GET6_9PSED</name>
<protein>
    <submittedName>
        <fullName evidence="6">TIGR03862 family flavoprotein</fullName>
    </submittedName>
</protein>
<keyword evidence="3" id="KW-0274">FAD</keyword>
<dbReference type="InterPro" id="IPR023166">
    <property type="entry name" value="BaiN-like_dom_sf"/>
</dbReference>
<dbReference type="InterPro" id="IPR057661">
    <property type="entry name" value="RsdA/BaiN/AoA(So)_Rossmann"/>
</dbReference>
<dbReference type="Gene3D" id="3.50.50.60">
    <property type="entry name" value="FAD/NAD(P)-binding domain"/>
    <property type="match status" value="1"/>
</dbReference>
<dbReference type="PANTHER" id="PTHR42887:SF1">
    <property type="entry name" value="BLR3961 PROTEIN"/>
    <property type="match status" value="1"/>
</dbReference>
<dbReference type="PRINTS" id="PR00419">
    <property type="entry name" value="ADXRDTASE"/>
</dbReference>
<comment type="caution">
    <text evidence="6">The sequence shown here is derived from an EMBL/GenBank/DDBJ whole genome shotgun (WGS) entry which is preliminary data.</text>
</comment>
<accession>A0A7X1GET6</accession>
<evidence type="ECO:0000259" key="5">
    <source>
        <dbReference type="Pfam" id="PF22780"/>
    </source>
</evidence>
<dbReference type="Proteomes" id="UP000526003">
    <property type="component" value="Unassembled WGS sequence"/>
</dbReference>